<dbReference type="STRING" id="545501.BN997_02603"/>
<evidence type="ECO:0000313" key="3">
    <source>
        <dbReference type="Proteomes" id="UP000040453"/>
    </source>
</evidence>
<dbReference type="RefSeq" id="WP_042532698.1">
    <property type="nucleotide sequence ID" value="NZ_CDGG01000001.1"/>
</dbReference>
<dbReference type="PANTHER" id="PTHR36113:SF1">
    <property type="entry name" value="GLYOXALASE_BLEOMYCIN RESISTANCE PROTEIN_DIOXYGENASE"/>
    <property type="match status" value="1"/>
</dbReference>
<dbReference type="SUPFAM" id="SSF54593">
    <property type="entry name" value="Glyoxalase/Bleomycin resistance protein/Dihydroxybiphenyl dioxygenase"/>
    <property type="match status" value="1"/>
</dbReference>
<accession>A0A0A1MT20</accession>
<evidence type="ECO:0000259" key="1">
    <source>
        <dbReference type="PROSITE" id="PS51819"/>
    </source>
</evidence>
<dbReference type="EMBL" id="CDGG01000001">
    <property type="protein sequence ID" value="CEI82717.1"/>
    <property type="molecule type" value="Genomic_DNA"/>
</dbReference>
<dbReference type="PANTHER" id="PTHR36113">
    <property type="entry name" value="LYASE, PUTATIVE-RELATED-RELATED"/>
    <property type="match status" value="1"/>
</dbReference>
<dbReference type="InterPro" id="IPR004360">
    <property type="entry name" value="Glyas_Fos-R_dOase_dom"/>
</dbReference>
<dbReference type="InterPro" id="IPR051332">
    <property type="entry name" value="Fosfomycin_Res_Enzymes"/>
</dbReference>
<organism evidence="2 3">
    <name type="scientific">Oceanobacillus oncorhynchi</name>
    <dbReference type="NCBI Taxonomy" id="545501"/>
    <lineage>
        <taxon>Bacteria</taxon>
        <taxon>Bacillati</taxon>
        <taxon>Bacillota</taxon>
        <taxon>Bacilli</taxon>
        <taxon>Bacillales</taxon>
        <taxon>Bacillaceae</taxon>
        <taxon>Oceanobacillus</taxon>
    </lineage>
</organism>
<dbReference type="AlphaFoldDB" id="A0A0A1MT20"/>
<sequence>MKIEHVAIWVKDLEKMKEFYETYFQAVAGEKYHNEKKGFESYFLIFDTSARLEIMRRSDIEQSASAELLGWAHIALSLGSKELVDQITDRLKKDGYPLVNGPRVTGDGYYESVFEDPEGNLIELTV</sequence>
<feature type="domain" description="VOC" evidence="1">
    <location>
        <begin position="2"/>
        <end position="126"/>
    </location>
</feature>
<protein>
    <recommendedName>
        <fullName evidence="1">VOC domain-containing protein</fullName>
    </recommendedName>
</protein>
<proteinExistence type="predicted"/>
<dbReference type="PROSITE" id="PS51819">
    <property type="entry name" value="VOC"/>
    <property type="match status" value="1"/>
</dbReference>
<name>A0A0A1MT20_9BACI</name>
<dbReference type="Pfam" id="PF00903">
    <property type="entry name" value="Glyoxalase"/>
    <property type="match status" value="1"/>
</dbReference>
<keyword evidence="3" id="KW-1185">Reference proteome</keyword>
<dbReference type="Gene3D" id="3.10.180.10">
    <property type="entry name" value="2,3-Dihydroxybiphenyl 1,2-Dioxygenase, domain 1"/>
    <property type="match status" value="1"/>
</dbReference>
<gene>
    <name evidence="2" type="ORF">BN997_02603</name>
</gene>
<dbReference type="OrthoDB" id="9789012at2"/>
<reference evidence="2 3" key="1">
    <citation type="submission" date="2014-11" db="EMBL/GenBank/DDBJ databases">
        <authorList>
            <person name="Urmite Genomes Urmite Genomes"/>
        </authorList>
    </citation>
    <scope>NUCLEOTIDE SEQUENCE [LARGE SCALE GENOMIC DNA]</scope>
    <source>
        <strain evidence="2 3">Oc5</strain>
    </source>
</reference>
<dbReference type="InterPro" id="IPR037523">
    <property type="entry name" value="VOC_core"/>
</dbReference>
<dbReference type="InterPro" id="IPR029068">
    <property type="entry name" value="Glyas_Bleomycin-R_OHBP_Dase"/>
</dbReference>
<dbReference type="Proteomes" id="UP000040453">
    <property type="component" value="Unassembled WGS sequence"/>
</dbReference>
<evidence type="ECO:0000313" key="2">
    <source>
        <dbReference type="EMBL" id="CEI82717.1"/>
    </source>
</evidence>